<dbReference type="AlphaFoldDB" id="A0A7R6PLA0"/>
<evidence type="ECO:0000313" key="2">
    <source>
        <dbReference type="EMBL" id="BBB30296.1"/>
    </source>
</evidence>
<keyword evidence="3" id="KW-1185">Reference proteome</keyword>
<reference evidence="2 3" key="1">
    <citation type="journal article" date="2008" name="Int. J. Syst. Evol. Microbiol.">
        <title>Neptunomonas japonica sp. nov., an Osedax japonicus symbiont-like bacterium isolated from sediment adjacent to sperm whale carcasses off Kagoshima, Japan.</title>
        <authorList>
            <person name="Miyazaki M."/>
            <person name="Nogi Y."/>
            <person name="Fujiwara Y."/>
            <person name="Kawato M."/>
            <person name="Kubokawa K."/>
            <person name="Horikoshi K."/>
        </authorList>
    </citation>
    <scope>NUCLEOTIDE SEQUENCE [LARGE SCALE GENOMIC DNA]</scope>
    <source>
        <strain evidence="2 3">JAMM 1380</strain>
    </source>
</reference>
<reference evidence="2" key="2">
    <citation type="submission" date="2014-01" db="EMBL/GenBank/DDBJ databases">
        <title>Neptunomonas japonica JAMM 1380 genome sequencing.</title>
        <authorList>
            <person name="Takaki Y."/>
            <person name="Tsuda M."/>
            <person name="Miyazaki M."/>
            <person name="Teruya M."/>
            <person name="Kawato M."/>
            <person name="Fujiwara Y."/>
            <person name="Shimamura S."/>
            <person name="Yoshida T."/>
            <person name="Sato N."/>
            <person name="Maruyama T."/>
        </authorList>
    </citation>
    <scope>NUCLEOTIDE SEQUENCE</scope>
    <source>
        <strain evidence="2">JAMM 1380</strain>
    </source>
</reference>
<dbReference type="KEGG" id="njp:NEJAP_1433"/>
<protein>
    <submittedName>
        <fullName evidence="2">Uncharacterized protein</fullName>
    </submittedName>
</protein>
<dbReference type="Proteomes" id="UP000595332">
    <property type="component" value="Chromosome"/>
</dbReference>
<dbReference type="EMBL" id="AP014546">
    <property type="protein sequence ID" value="BBB30296.1"/>
    <property type="molecule type" value="Genomic_DNA"/>
</dbReference>
<proteinExistence type="predicted"/>
<name>A0A7R6PLA0_9GAMM</name>
<dbReference type="KEGG" id="njp:NEJAP_2350"/>
<sequence>MKWTDSELIKPLSLGIIENEKSYWANHFYAVIECLNSHKGPKYSPRRIEGFPIWSLNELRGCLPPNFFENIQDYLKNWGFQYFLVSFLNQKASNNIVKEIITRLGNLYGVTFVSGLSEYSFHISGNDSALSFDLNDRFSEVFPMKVGLNKPNIQTLISNSDICLVLHNPIANAKVGIFGEIEGVYGNRLRNQSFWDSKQDYCVFNIGVINGKGKGCYIENFHLNGINRVHVYFEKNHFVVSDFGKTLEWFKQLLIYGPHLKITSGIDELDFFLDMLKRYWFKPASELLAELTSYIDGEDLVGKSDKAISIITDIRA</sequence>
<organism evidence="2 3">
    <name type="scientific">Neptunomonas japonica JAMM 1380</name>
    <dbReference type="NCBI Taxonomy" id="1441457"/>
    <lineage>
        <taxon>Bacteria</taxon>
        <taxon>Pseudomonadati</taxon>
        <taxon>Pseudomonadota</taxon>
        <taxon>Gammaproteobacteria</taxon>
        <taxon>Oceanospirillales</taxon>
        <taxon>Oceanospirillaceae</taxon>
        <taxon>Neptunomonas</taxon>
    </lineage>
</organism>
<evidence type="ECO:0000313" key="1">
    <source>
        <dbReference type="EMBL" id="BBB29385.1"/>
    </source>
</evidence>
<evidence type="ECO:0000313" key="3">
    <source>
        <dbReference type="Proteomes" id="UP000595332"/>
    </source>
</evidence>
<dbReference type="RefSeq" id="WP_201347494.1">
    <property type="nucleotide sequence ID" value="NZ_AP014546.1"/>
</dbReference>
<dbReference type="EMBL" id="AP014546">
    <property type="protein sequence ID" value="BBB29385.1"/>
    <property type="molecule type" value="Genomic_DNA"/>
</dbReference>
<gene>
    <name evidence="1" type="ORF">NEJAP_1433</name>
    <name evidence="2" type="ORF">NEJAP_2350</name>
</gene>
<accession>A0A7R6PLA0</accession>